<reference evidence="1" key="1">
    <citation type="journal article" date="2014" name="Nat. Genet.">
        <title>Genome and transcriptome of the porcine whipworm Trichuris suis.</title>
        <authorList>
            <person name="Jex A.R."/>
            <person name="Nejsum P."/>
            <person name="Schwarz E.M."/>
            <person name="Hu L."/>
            <person name="Young N.D."/>
            <person name="Hall R.S."/>
            <person name="Korhonen P.K."/>
            <person name="Liao S."/>
            <person name="Thamsborg S."/>
            <person name="Xia J."/>
            <person name="Xu P."/>
            <person name="Wang S."/>
            <person name="Scheerlinck J.P."/>
            <person name="Hofmann A."/>
            <person name="Sternberg P.W."/>
            <person name="Wang J."/>
            <person name="Gasser R.B."/>
        </authorList>
    </citation>
    <scope>NUCLEOTIDE SEQUENCE [LARGE SCALE GENOMIC DNA]</scope>
    <source>
        <strain evidence="1">DCEP-RM93F</strain>
    </source>
</reference>
<proteinExistence type="predicted"/>
<dbReference type="Proteomes" id="UP000030758">
    <property type="component" value="Unassembled WGS sequence"/>
</dbReference>
<evidence type="ECO:0000313" key="1">
    <source>
        <dbReference type="EMBL" id="KFD73050.1"/>
    </source>
</evidence>
<dbReference type="EMBL" id="KL367475">
    <property type="protein sequence ID" value="KFD73050.1"/>
    <property type="molecule type" value="Genomic_DNA"/>
</dbReference>
<dbReference type="AlphaFoldDB" id="A0A085NUA4"/>
<accession>A0A085NUA4</accession>
<name>A0A085NUA4_9BILA</name>
<organism evidence="1">
    <name type="scientific">Trichuris suis</name>
    <name type="common">pig whipworm</name>
    <dbReference type="NCBI Taxonomy" id="68888"/>
    <lineage>
        <taxon>Eukaryota</taxon>
        <taxon>Metazoa</taxon>
        <taxon>Ecdysozoa</taxon>
        <taxon>Nematoda</taxon>
        <taxon>Enoplea</taxon>
        <taxon>Dorylaimia</taxon>
        <taxon>Trichinellida</taxon>
        <taxon>Trichuridae</taxon>
        <taxon>Trichuris</taxon>
    </lineage>
</organism>
<gene>
    <name evidence="1" type="ORF">M514_14954</name>
</gene>
<protein>
    <submittedName>
        <fullName evidence="1">Uncharacterized protein</fullName>
    </submittedName>
</protein>
<sequence>MVATADAVVKLLINSRVLAVNSLKFRCSNHESIFRGRKTEQSGYRHAKLMPSLRFRPALLDCRLKNSIM</sequence>